<dbReference type="AlphaFoldDB" id="A0A9X1LWZ5"/>
<keyword evidence="5" id="KW-0378">Hydrolase</keyword>
<feature type="domain" description="Fumarylacetoacetase-like C-terminal" evidence="3">
    <location>
        <begin position="67"/>
        <end position="267"/>
    </location>
</feature>
<dbReference type="EMBL" id="JAGTTN010000004">
    <property type="protein sequence ID" value="MCC2033246.1"/>
    <property type="molecule type" value="Genomic_DNA"/>
</dbReference>
<evidence type="ECO:0000256" key="1">
    <source>
        <dbReference type="ARBA" id="ARBA00010211"/>
    </source>
</evidence>
<dbReference type="Proteomes" id="UP001139354">
    <property type="component" value="Unassembled WGS sequence"/>
</dbReference>
<feature type="domain" description="Rv2993c-like N-terminal" evidence="4">
    <location>
        <begin position="1"/>
        <end position="60"/>
    </location>
</feature>
<dbReference type="RefSeq" id="WP_229385210.1">
    <property type="nucleotide sequence ID" value="NZ_JAGTTN010000004.1"/>
</dbReference>
<organism evidence="5 6">
    <name type="scientific">Microbacterium allomyrinae</name>
    <dbReference type="NCBI Taxonomy" id="2830666"/>
    <lineage>
        <taxon>Bacteria</taxon>
        <taxon>Bacillati</taxon>
        <taxon>Actinomycetota</taxon>
        <taxon>Actinomycetes</taxon>
        <taxon>Micrococcales</taxon>
        <taxon>Microbacteriaceae</taxon>
        <taxon>Microbacterium</taxon>
    </lineage>
</organism>
<dbReference type="InterPro" id="IPR051121">
    <property type="entry name" value="FAH"/>
</dbReference>
<sequence>MRIVNYLRDGRSGVGVVDEDRIIPLAGLDAIGAGVGSAEIHAAARLEDDAFPLAEAHLLPASPQPAKVFCVGLNYLEHVEETKRELPAYPVLFPKYASSLIGAHDPIAIPAESEQVDYEAELAVVIGTGGRRIAEADAMNHVLGFAVANDVTMRDFQYKTHQWLQGKAWDGATPIGPEVATPDEFDWTSAGIRTFVNDQLVQDSDLTMLIFSIPRLIATVSVFTRLEPGDVILTGTPGGVGFRRDPQLFLQPGDRVVVEIDGLGRIDSECVREA</sequence>
<evidence type="ECO:0000256" key="2">
    <source>
        <dbReference type="ARBA" id="ARBA00022723"/>
    </source>
</evidence>
<dbReference type="InterPro" id="IPR036663">
    <property type="entry name" value="Fumarylacetoacetase_C_sf"/>
</dbReference>
<dbReference type="GO" id="GO:0016787">
    <property type="term" value="F:hydrolase activity"/>
    <property type="evidence" value="ECO:0007669"/>
    <property type="project" value="UniProtKB-KW"/>
</dbReference>
<keyword evidence="6" id="KW-1185">Reference proteome</keyword>
<dbReference type="PANTHER" id="PTHR42796">
    <property type="entry name" value="FUMARYLACETOACETATE HYDROLASE DOMAIN-CONTAINING PROTEIN 2A-RELATED"/>
    <property type="match status" value="1"/>
</dbReference>
<keyword evidence="2" id="KW-0479">Metal-binding</keyword>
<dbReference type="GO" id="GO:0016853">
    <property type="term" value="F:isomerase activity"/>
    <property type="evidence" value="ECO:0007669"/>
    <property type="project" value="UniProtKB-ARBA"/>
</dbReference>
<evidence type="ECO:0000259" key="4">
    <source>
        <dbReference type="Pfam" id="PF10370"/>
    </source>
</evidence>
<dbReference type="GO" id="GO:0046872">
    <property type="term" value="F:metal ion binding"/>
    <property type="evidence" value="ECO:0007669"/>
    <property type="project" value="UniProtKB-KW"/>
</dbReference>
<name>A0A9X1LWZ5_9MICO</name>
<dbReference type="Pfam" id="PF01557">
    <property type="entry name" value="FAA_hydrolase"/>
    <property type="match status" value="1"/>
</dbReference>
<dbReference type="Pfam" id="PF10370">
    <property type="entry name" value="Rv2993c-like_N"/>
    <property type="match status" value="1"/>
</dbReference>
<evidence type="ECO:0000259" key="3">
    <source>
        <dbReference type="Pfam" id="PF01557"/>
    </source>
</evidence>
<evidence type="ECO:0000313" key="6">
    <source>
        <dbReference type="Proteomes" id="UP001139354"/>
    </source>
</evidence>
<reference evidence="5" key="1">
    <citation type="submission" date="2021-04" db="EMBL/GenBank/DDBJ databases">
        <title>Microbacterium tenobrionis sp. nov. and Microbacterium allomyrinae sp. nov., isolated from larvae of Tenobrio molitor and Allomyrina dichotoma, respectively.</title>
        <authorList>
            <person name="Lee S.D."/>
        </authorList>
    </citation>
    <scope>NUCLEOTIDE SEQUENCE</scope>
    <source>
        <strain evidence="5">BWT-G7</strain>
    </source>
</reference>
<dbReference type="GO" id="GO:0019752">
    <property type="term" value="P:carboxylic acid metabolic process"/>
    <property type="evidence" value="ECO:0007669"/>
    <property type="project" value="UniProtKB-ARBA"/>
</dbReference>
<dbReference type="InterPro" id="IPR011234">
    <property type="entry name" value="Fumarylacetoacetase-like_C"/>
</dbReference>
<dbReference type="SUPFAM" id="SSF56529">
    <property type="entry name" value="FAH"/>
    <property type="match status" value="1"/>
</dbReference>
<dbReference type="FunFam" id="3.90.850.10:FF:000002">
    <property type="entry name" value="2-hydroxyhepta-2,4-diene-1,7-dioate isomerase"/>
    <property type="match status" value="1"/>
</dbReference>
<dbReference type="Gene3D" id="3.90.850.10">
    <property type="entry name" value="Fumarylacetoacetase-like, C-terminal domain"/>
    <property type="match status" value="1"/>
</dbReference>
<comment type="caution">
    <text evidence="5">The sequence shown here is derived from an EMBL/GenBank/DDBJ whole genome shotgun (WGS) entry which is preliminary data.</text>
</comment>
<evidence type="ECO:0000313" key="5">
    <source>
        <dbReference type="EMBL" id="MCC2033246.1"/>
    </source>
</evidence>
<comment type="similarity">
    <text evidence="1">Belongs to the FAH family.</text>
</comment>
<proteinExistence type="inferred from homology"/>
<dbReference type="InterPro" id="IPR018833">
    <property type="entry name" value="Rv2993c-like_N"/>
</dbReference>
<protein>
    <submittedName>
        <fullName evidence="5">Fumarylacetoacetate hydrolase family protein</fullName>
    </submittedName>
</protein>
<dbReference type="PANTHER" id="PTHR42796:SF4">
    <property type="entry name" value="FUMARYLACETOACETATE HYDROLASE DOMAIN-CONTAINING PROTEIN 2A"/>
    <property type="match status" value="1"/>
</dbReference>
<gene>
    <name evidence="5" type="ORF">KEC57_13750</name>
</gene>
<accession>A0A9X1LWZ5</accession>